<dbReference type="AlphaFoldDB" id="A0A2V2VCG9"/>
<dbReference type="VEuPathDB" id="TriTrypDB:Tc_MARK_7128"/>
<dbReference type="OrthoDB" id="240546at2759"/>
<dbReference type="VEuPathDB" id="TriTrypDB:TcBrA4_0025280"/>
<dbReference type="VEuPathDB" id="TriTrypDB:C3747_85g227"/>
<protein>
    <recommendedName>
        <fullName evidence="2">CCZ1/INTU/HSP4 first Longin domain-containing protein</fullName>
    </recommendedName>
</protein>
<organism evidence="3 4">
    <name type="scientific">Trypanosoma cruzi</name>
    <dbReference type="NCBI Taxonomy" id="5693"/>
    <lineage>
        <taxon>Eukaryota</taxon>
        <taxon>Discoba</taxon>
        <taxon>Euglenozoa</taxon>
        <taxon>Kinetoplastea</taxon>
        <taxon>Metakinetoplastina</taxon>
        <taxon>Trypanosomatida</taxon>
        <taxon>Trypanosomatidae</taxon>
        <taxon>Trypanosoma</taxon>
        <taxon>Schizotrypanum</taxon>
    </lineage>
</organism>
<comment type="similarity">
    <text evidence="1">Belongs to the CCZ1 family.</text>
</comment>
<evidence type="ECO:0000256" key="1">
    <source>
        <dbReference type="ARBA" id="ARBA00005352"/>
    </source>
</evidence>
<dbReference type="Pfam" id="PF19031">
    <property type="entry name" value="Intu_longin_1"/>
    <property type="match status" value="1"/>
</dbReference>
<dbReference type="VEuPathDB" id="TriTrypDB:C4B63_40g38"/>
<dbReference type="GO" id="GO:0016192">
    <property type="term" value="P:vesicle-mediated transport"/>
    <property type="evidence" value="ECO:0007669"/>
    <property type="project" value="InterPro"/>
</dbReference>
<name>A0A2V2VCG9_TRYCR</name>
<dbReference type="GO" id="GO:0035658">
    <property type="term" value="C:Mon1-Ccz1 complex"/>
    <property type="evidence" value="ECO:0007669"/>
    <property type="project" value="InterPro"/>
</dbReference>
<evidence type="ECO:0000259" key="2">
    <source>
        <dbReference type="Pfam" id="PF19031"/>
    </source>
</evidence>
<dbReference type="Proteomes" id="UP000246121">
    <property type="component" value="Unassembled WGS sequence"/>
</dbReference>
<proteinExistence type="inferred from homology"/>
<dbReference type="VEuPathDB" id="TriTrypDB:TcG_03208"/>
<evidence type="ECO:0000313" key="3">
    <source>
        <dbReference type="EMBL" id="PWU92003.1"/>
    </source>
</evidence>
<dbReference type="VEuPathDB" id="TriTrypDB:TcCLB.509745.70"/>
<evidence type="ECO:0000313" key="4">
    <source>
        <dbReference type="Proteomes" id="UP000246121"/>
    </source>
</evidence>
<dbReference type="VEuPathDB" id="TriTrypDB:TcCLB.510719.180"/>
<accession>A0A2V2VCG9</accession>
<comment type="caution">
    <text evidence="3">The sequence shown here is derived from an EMBL/GenBank/DDBJ whole genome shotgun (WGS) entry which is preliminary data.</text>
</comment>
<dbReference type="EMBL" id="PRFA01000040">
    <property type="protein sequence ID" value="PWU92003.1"/>
    <property type="molecule type" value="Genomic_DNA"/>
</dbReference>
<dbReference type="VEuPathDB" id="TriTrypDB:BCY84_04254"/>
<dbReference type="PANTHER" id="PTHR13056:SF0">
    <property type="entry name" value="VACUOLAR FUSION PROTEIN CCZ1 HOMOLOG-RELATED"/>
    <property type="match status" value="1"/>
</dbReference>
<dbReference type="PANTHER" id="PTHR13056">
    <property type="entry name" value="VACUOLAR FUSION PROTEIN CCZ1 HOMOLOG-RELATED"/>
    <property type="match status" value="1"/>
</dbReference>
<gene>
    <name evidence="3" type="ORF">C4B63_40g38</name>
</gene>
<reference evidence="3 4" key="1">
    <citation type="journal article" date="2018" name="Microb. Genom.">
        <title>Expanding an expanded genome: long-read sequencing of Trypanosoma cruzi.</title>
        <authorList>
            <person name="Berna L."/>
            <person name="Rodriguez M."/>
            <person name="Chiribao M.L."/>
            <person name="Parodi-Talice A."/>
            <person name="Pita S."/>
            <person name="Rijo G."/>
            <person name="Alvarez-Valin F."/>
            <person name="Robello C."/>
        </authorList>
    </citation>
    <scope>NUCLEOTIDE SEQUENCE [LARGE SCALE GENOMIC DNA]</scope>
    <source>
        <strain evidence="3 4">Dm28c</strain>
    </source>
</reference>
<dbReference type="InterPro" id="IPR013176">
    <property type="entry name" value="Ccz1"/>
</dbReference>
<sequence>MYVPFWGPKSNMEKGIRGACLRSLCVYCPTLSGGREERAMDNILFYYPPHVAANAQMNQVGFCIGAACLVERFGATRPPDRIQTSHGTTTLCNPFPNLWIAVETTAVYESFAVLPVIRRGFEVFVFRHGWKTISALVSPDVGSAEVLEARKALENFYGNFAVFLETRILVVDIHESIRTARSMTPSSLSAFGTTGTTVGSERVSIERWKRRWAVLAFTESLLAFSVFMRSTPRAVQSTCHGLAYRYLSFLSAGRVRNSFQGSRCSNNNSKNKNHVIGRCYNQSSHTVGWGEEYKGIASTTVTAATLTKNAEESLLWTCCQYIVFVSETLKVVVFNAAPVVVSRLLCLLLMEPGLTDFDIFTESGHSRCCISHASGITVVFLINADVYRSMHQTILEVCKALAVDIAEYLTSGTCTLTRGGLVDQSEMQQLALTPLNPSHRTAAEFFSTVPHLPKLREMNLAFQWTVWHNGLIIGSQMHEYPRGVRTLLSGMLTALTKELSTKTGGVKGICDVDSANNHHVCTCGTFEEGDVLSSCMQLPSAATELWMPLSDASWLCVSRRYHHVGGVVFYNPASLKSCFEATSELFPCMSSLL</sequence>
<feature type="domain" description="CCZ1/INTU/HSP4 first Longin" evidence="2">
    <location>
        <begin position="23"/>
        <end position="102"/>
    </location>
</feature>
<dbReference type="VEuPathDB" id="TriTrypDB:TCSYLVIO_008185"/>
<dbReference type="VEuPathDB" id="TriTrypDB:ECC02_008595"/>
<dbReference type="VEuPathDB" id="TriTrypDB:TCDM_02260"/>
<dbReference type="VEuPathDB" id="TriTrypDB:TcCL_ESM01962"/>
<dbReference type="InterPro" id="IPR043987">
    <property type="entry name" value="CCZ1/INTU/HSP4_longin_1"/>
</dbReference>